<evidence type="ECO:0000313" key="1">
    <source>
        <dbReference type="EMBL" id="CAH9083416.1"/>
    </source>
</evidence>
<dbReference type="AlphaFoldDB" id="A0A9P0YZQ2"/>
<reference evidence="1" key="1">
    <citation type="submission" date="2022-07" db="EMBL/GenBank/DDBJ databases">
        <authorList>
            <person name="Macas J."/>
            <person name="Novak P."/>
            <person name="Neumann P."/>
        </authorList>
    </citation>
    <scope>NUCLEOTIDE SEQUENCE</scope>
</reference>
<keyword evidence="2" id="KW-1185">Reference proteome</keyword>
<sequence>MSRDEKIVLDYGMPKEVENDCVYQDEGGIFITHEEFQTLQEEDIDNSIIDAFAKILNDREKSNKTTKRAFIATTQVYAMFDFACGDPNENVVDRLEKELNEAGADITTFDMIMFPIHKSGHYYIYCFYTKTNIVDVIDKRVLPDGVIFEDKYGETFKKMGDGFK</sequence>
<feature type="non-terminal residue" evidence="1">
    <location>
        <position position="164"/>
    </location>
</feature>
<protein>
    <submittedName>
        <fullName evidence="1">Uncharacterized protein</fullName>
    </submittedName>
</protein>
<dbReference type="InterPro" id="IPR038765">
    <property type="entry name" value="Papain-like_cys_pep_sf"/>
</dbReference>
<dbReference type="SUPFAM" id="SSF54001">
    <property type="entry name" value="Cysteine proteinases"/>
    <property type="match status" value="1"/>
</dbReference>
<accession>A0A9P0YZQ2</accession>
<organism evidence="1 2">
    <name type="scientific">Cuscuta europaea</name>
    <name type="common">European dodder</name>
    <dbReference type="NCBI Taxonomy" id="41803"/>
    <lineage>
        <taxon>Eukaryota</taxon>
        <taxon>Viridiplantae</taxon>
        <taxon>Streptophyta</taxon>
        <taxon>Embryophyta</taxon>
        <taxon>Tracheophyta</taxon>
        <taxon>Spermatophyta</taxon>
        <taxon>Magnoliopsida</taxon>
        <taxon>eudicotyledons</taxon>
        <taxon>Gunneridae</taxon>
        <taxon>Pentapetalae</taxon>
        <taxon>asterids</taxon>
        <taxon>lamiids</taxon>
        <taxon>Solanales</taxon>
        <taxon>Convolvulaceae</taxon>
        <taxon>Cuscuteae</taxon>
        <taxon>Cuscuta</taxon>
        <taxon>Cuscuta subgen. Cuscuta</taxon>
    </lineage>
</organism>
<dbReference type="Proteomes" id="UP001152484">
    <property type="component" value="Unassembled WGS sequence"/>
</dbReference>
<name>A0A9P0YZQ2_CUSEU</name>
<proteinExistence type="predicted"/>
<dbReference type="OrthoDB" id="696486at2759"/>
<gene>
    <name evidence="1" type="ORF">CEURO_LOCUS8571</name>
</gene>
<comment type="caution">
    <text evidence="1">The sequence shown here is derived from an EMBL/GenBank/DDBJ whole genome shotgun (WGS) entry which is preliminary data.</text>
</comment>
<dbReference type="EMBL" id="CAMAPE010000017">
    <property type="protein sequence ID" value="CAH9083416.1"/>
    <property type="molecule type" value="Genomic_DNA"/>
</dbReference>
<dbReference type="Gene3D" id="3.40.395.10">
    <property type="entry name" value="Adenoviral Proteinase, Chain A"/>
    <property type="match status" value="1"/>
</dbReference>
<evidence type="ECO:0000313" key="2">
    <source>
        <dbReference type="Proteomes" id="UP001152484"/>
    </source>
</evidence>